<evidence type="ECO:0000256" key="4">
    <source>
        <dbReference type="ARBA" id="ARBA00022692"/>
    </source>
</evidence>
<dbReference type="AlphaFoldDB" id="A0A2V5KFW8"/>
<feature type="transmembrane region" description="Helical" evidence="7">
    <location>
        <begin position="107"/>
        <end position="128"/>
    </location>
</feature>
<keyword evidence="3" id="KW-1003">Cell membrane</keyword>
<gene>
    <name evidence="9" type="ORF">DLM86_03180</name>
</gene>
<evidence type="ECO:0000256" key="5">
    <source>
        <dbReference type="ARBA" id="ARBA00022989"/>
    </source>
</evidence>
<feature type="transmembrane region" description="Helical" evidence="7">
    <location>
        <begin position="140"/>
        <end position="161"/>
    </location>
</feature>
<dbReference type="InterPro" id="IPR020846">
    <property type="entry name" value="MFS_dom"/>
</dbReference>
<evidence type="ECO:0000313" key="10">
    <source>
        <dbReference type="Proteomes" id="UP000247476"/>
    </source>
</evidence>
<dbReference type="InterPro" id="IPR001958">
    <property type="entry name" value="Tet-R_TetA/multi-R_MdtG-like"/>
</dbReference>
<keyword evidence="2" id="KW-0813">Transport</keyword>
<keyword evidence="5 7" id="KW-1133">Transmembrane helix</keyword>
<evidence type="ECO:0000256" key="3">
    <source>
        <dbReference type="ARBA" id="ARBA00022475"/>
    </source>
</evidence>
<dbReference type="PRINTS" id="PR01035">
    <property type="entry name" value="TCRTETA"/>
</dbReference>
<feature type="transmembrane region" description="Helical" evidence="7">
    <location>
        <begin position="216"/>
        <end position="234"/>
    </location>
</feature>
<keyword evidence="6 7" id="KW-0472">Membrane</keyword>
<dbReference type="InterPro" id="IPR050171">
    <property type="entry name" value="MFS_Transporters"/>
</dbReference>
<name>A0A2V5KFW8_9BACL</name>
<dbReference type="Proteomes" id="UP000247476">
    <property type="component" value="Unassembled WGS sequence"/>
</dbReference>
<dbReference type="PROSITE" id="PS50850">
    <property type="entry name" value="MFS"/>
    <property type="match status" value="1"/>
</dbReference>
<organism evidence="9 10">
    <name type="scientific">Paenibacillus flagellatus</name>
    <dbReference type="NCBI Taxonomy" id="2211139"/>
    <lineage>
        <taxon>Bacteria</taxon>
        <taxon>Bacillati</taxon>
        <taxon>Bacillota</taxon>
        <taxon>Bacilli</taxon>
        <taxon>Bacillales</taxon>
        <taxon>Paenibacillaceae</taxon>
        <taxon>Paenibacillus</taxon>
    </lineage>
</organism>
<dbReference type="InterPro" id="IPR011701">
    <property type="entry name" value="MFS"/>
</dbReference>
<proteinExistence type="predicted"/>
<feature type="transmembrane region" description="Helical" evidence="7">
    <location>
        <begin position="83"/>
        <end position="101"/>
    </location>
</feature>
<evidence type="ECO:0000256" key="2">
    <source>
        <dbReference type="ARBA" id="ARBA00022448"/>
    </source>
</evidence>
<comment type="subcellular location">
    <subcellularLocation>
        <location evidence="1">Cell membrane</location>
        <topology evidence="1">Multi-pass membrane protein</topology>
    </subcellularLocation>
</comment>
<evidence type="ECO:0000313" key="9">
    <source>
        <dbReference type="EMBL" id="PYI57454.1"/>
    </source>
</evidence>
<feature type="domain" description="Major facilitator superfamily (MFS) profile" evidence="8">
    <location>
        <begin position="17"/>
        <end position="390"/>
    </location>
</feature>
<feature type="transmembrane region" description="Helical" evidence="7">
    <location>
        <begin position="246"/>
        <end position="267"/>
    </location>
</feature>
<protein>
    <submittedName>
        <fullName evidence="9">MFS transporter</fullName>
    </submittedName>
</protein>
<evidence type="ECO:0000256" key="6">
    <source>
        <dbReference type="ARBA" id="ARBA00023136"/>
    </source>
</evidence>
<dbReference type="InterPro" id="IPR036259">
    <property type="entry name" value="MFS_trans_sf"/>
</dbReference>
<feature type="transmembrane region" description="Helical" evidence="7">
    <location>
        <begin position="167"/>
        <end position="186"/>
    </location>
</feature>
<feature type="transmembrane region" description="Helical" evidence="7">
    <location>
        <begin position="338"/>
        <end position="360"/>
    </location>
</feature>
<accession>A0A2V5KFW8</accession>
<reference evidence="9 10" key="1">
    <citation type="submission" date="2018-05" db="EMBL/GenBank/DDBJ databases">
        <title>Paenibacillus flagellatus sp. nov., isolated from selenium mineral soil.</title>
        <authorList>
            <person name="Dai X."/>
        </authorList>
    </citation>
    <scope>NUCLEOTIDE SEQUENCE [LARGE SCALE GENOMIC DNA]</scope>
    <source>
        <strain evidence="9 10">DXL2</strain>
    </source>
</reference>
<keyword evidence="4 7" id="KW-0812">Transmembrane</keyword>
<keyword evidence="10" id="KW-1185">Reference proteome</keyword>
<dbReference type="PANTHER" id="PTHR23517">
    <property type="entry name" value="RESISTANCE PROTEIN MDTM, PUTATIVE-RELATED-RELATED"/>
    <property type="match status" value="1"/>
</dbReference>
<dbReference type="SUPFAM" id="SSF103473">
    <property type="entry name" value="MFS general substrate transporter"/>
    <property type="match status" value="1"/>
</dbReference>
<dbReference type="CDD" id="cd17325">
    <property type="entry name" value="MFS_MdtG_SLC18_like"/>
    <property type="match status" value="1"/>
</dbReference>
<evidence type="ECO:0000256" key="7">
    <source>
        <dbReference type="SAM" id="Phobius"/>
    </source>
</evidence>
<feature type="transmembrane region" description="Helical" evidence="7">
    <location>
        <begin position="366"/>
        <end position="386"/>
    </location>
</feature>
<feature type="transmembrane region" description="Helical" evidence="7">
    <location>
        <begin position="279"/>
        <end position="298"/>
    </location>
</feature>
<feature type="transmembrane region" description="Helical" evidence="7">
    <location>
        <begin position="304"/>
        <end position="326"/>
    </location>
</feature>
<dbReference type="OrthoDB" id="9815817at2"/>
<dbReference type="Gene3D" id="1.20.1250.20">
    <property type="entry name" value="MFS general substrate transporter like domains"/>
    <property type="match status" value="2"/>
</dbReference>
<evidence type="ECO:0000256" key="1">
    <source>
        <dbReference type="ARBA" id="ARBA00004651"/>
    </source>
</evidence>
<dbReference type="GO" id="GO:0005886">
    <property type="term" value="C:plasma membrane"/>
    <property type="evidence" value="ECO:0007669"/>
    <property type="project" value="UniProtKB-SubCell"/>
</dbReference>
<dbReference type="GO" id="GO:0022857">
    <property type="term" value="F:transmembrane transporter activity"/>
    <property type="evidence" value="ECO:0007669"/>
    <property type="project" value="InterPro"/>
</dbReference>
<sequence>MPSSSFKRPSAAALPPFVRLAAVLFVMEFVRSAFLISFLPAYAAGRLGVSVAAVGLAVSIHYVADTAVKAAAGYLVDRFSSRLMLHAAFGTTGAGLLTAFFGQQPWMLVVGAILIGIGVSPIWLLCMSEVREDNRASQMGSIYTVWLASLGAGPVVMGFLLDRGYGVSFGVLGGLLAFGWAVALGWNVRRGISARSVPLREQLAQLGGKLAAMKPLVPGMVLQTAAAGLLVPVLPTFATDNMGLDYSGYSLVLIVGGAATAVGLIPMGRLSDRWGHRRFLVVGFAGLAAALFLLLSSSGLVPSMLLAAVLGLSYAVVLPSWNALLASFVPDDQKGTGWGVLSSIEGIGVMIGPVVGGWVAGTYDPSVTVGASAVLLAGIAAFYGFFPQRRLTSPEQTE</sequence>
<comment type="caution">
    <text evidence="9">The sequence shown here is derived from an EMBL/GenBank/DDBJ whole genome shotgun (WGS) entry which is preliminary data.</text>
</comment>
<evidence type="ECO:0000259" key="8">
    <source>
        <dbReference type="PROSITE" id="PS50850"/>
    </source>
</evidence>
<dbReference type="Pfam" id="PF07690">
    <property type="entry name" value="MFS_1"/>
    <property type="match status" value="2"/>
</dbReference>
<dbReference type="EMBL" id="QJVJ01000001">
    <property type="protein sequence ID" value="PYI57454.1"/>
    <property type="molecule type" value="Genomic_DNA"/>
</dbReference>
<dbReference type="PANTHER" id="PTHR23517:SF3">
    <property type="entry name" value="INTEGRAL MEMBRANE TRANSPORT PROTEIN"/>
    <property type="match status" value="1"/>
</dbReference>